<evidence type="ECO:0000313" key="1">
    <source>
        <dbReference type="EMBL" id="MYH63243.1"/>
    </source>
</evidence>
<gene>
    <name evidence="1" type="ORF">F4148_16305</name>
</gene>
<organism evidence="1">
    <name type="scientific">Caldilineaceae bacterium SB0675_bin_29</name>
    <dbReference type="NCBI Taxonomy" id="2605266"/>
    <lineage>
        <taxon>Bacteria</taxon>
        <taxon>Bacillati</taxon>
        <taxon>Chloroflexota</taxon>
        <taxon>Caldilineae</taxon>
        <taxon>Caldilineales</taxon>
        <taxon>Caldilineaceae</taxon>
    </lineage>
</organism>
<proteinExistence type="predicted"/>
<protein>
    <submittedName>
        <fullName evidence="1">Uncharacterized protein</fullName>
    </submittedName>
</protein>
<dbReference type="AlphaFoldDB" id="A0A6B1G1B3"/>
<comment type="caution">
    <text evidence="1">The sequence shown here is derived from an EMBL/GenBank/DDBJ whole genome shotgun (WGS) entry which is preliminary data.</text>
</comment>
<reference evidence="1" key="1">
    <citation type="submission" date="2019-09" db="EMBL/GenBank/DDBJ databases">
        <title>Characterisation of the sponge microbiome using genome-centric metagenomics.</title>
        <authorList>
            <person name="Engelberts J.P."/>
            <person name="Robbins S.J."/>
            <person name="De Goeij J.M."/>
            <person name="Aranda M."/>
            <person name="Bell S.C."/>
            <person name="Webster N.S."/>
        </authorList>
    </citation>
    <scope>NUCLEOTIDE SEQUENCE</scope>
    <source>
        <strain evidence="1">SB0675_bin_29</strain>
    </source>
</reference>
<sequence length="85" mass="9665">MYFFEGSSQVYWYGIHLTPDLAGGQIYATAGSFRARRLRRLPALDKSLERPTLHPSAAVGPLSVRIVWSFTRWVAKNGKTWLVKI</sequence>
<accession>A0A6B1G1B3</accession>
<dbReference type="EMBL" id="VYDA01000576">
    <property type="protein sequence ID" value="MYH63243.1"/>
    <property type="molecule type" value="Genomic_DNA"/>
</dbReference>
<name>A0A6B1G1B3_9CHLR</name>